<dbReference type="SUPFAM" id="SSF56655">
    <property type="entry name" value="Carbohydrate phosphatase"/>
    <property type="match status" value="1"/>
</dbReference>
<evidence type="ECO:0000313" key="15">
    <source>
        <dbReference type="EMBL" id="KAK9825883.1"/>
    </source>
</evidence>
<evidence type="ECO:0000256" key="11">
    <source>
        <dbReference type="ARBA" id="ARBA00032973"/>
    </source>
</evidence>
<name>A0AAW1QX88_9CHLO</name>
<dbReference type="Pfam" id="PF00316">
    <property type="entry name" value="FBPase"/>
    <property type="match status" value="1"/>
</dbReference>
<dbReference type="InterPro" id="IPR028343">
    <property type="entry name" value="FBPtase"/>
</dbReference>
<reference evidence="15 16" key="1">
    <citation type="journal article" date="2024" name="Nat. Commun.">
        <title>Phylogenomics reveals the evolutionary origins of lichenization in chlorophyte algae.</title>
        <authorList>
            <person name="Puginier C."/>
            <person name="Libourel C."/>
            <person name="Otte J."/>
            <person name="Skaloud P."/>
            <person name="Haon M."/>
            <person name="Grisel S."/>
            <person name="Petersen M."/>
            <person name="Berrin J.G."/>
            <person name="Delaux P.M."/>
            <person name="Dal Grande F."/>
            <person name="Keller J."/>
        </authorList>
    </citation>
    <scope>NUCLEOTIDE SEQUENCE [LARGE SCALE GENOMIC DNA]</scope>
    <source>
        <strain evidence="15 16">SAG 245.80</strain>
    </source>
</reference>
<dbReference type="GO" id="GO:0005829">
    <property type="term" value="C:cytosol"/>
    <property type="evidence" value="ECO:0007669"/>
    <property type="project" value="TreeGrafter"/>
</dbReference>
<dbReference type="FunFam" id="3.40.190.80:FF:000001">
    <property type="entry name" value="Fructose-1,6-bisphosphatase class 1"/>
    <property type="match status" value="1"/>
</dbReference>
<dbReference type="PANTHER" id="PTHR11556">
    <property type="entry name" value="FRUCTOSE-1,6-BISPHOSPHATASE-RELATED"/>
    <property type="match status" value="1"/>
</dbReference>
<dbReference type="Proteomes" id="UP001445335">
    <property type="component" value="Unassembled WGS sequence"/>
</dbReference>
<dbReference type="FunFam" id="3.30.540.10:FF:000002">
    <property type="entry name" value="Fructose-1,6-bisphosphatase class 1"/>
    <property type="match status" value="1"/>
</dbReference>
<dbReference type="Pfam" id="PF18913">
    <property type="entry name" value="FBPase_C"/>
    <property type="match status" value="1"/>
</dbReference>
<comment type="subunit">
    <text evidence="5">Homotetramer.</text>
</comment>
<evidence type="ECO:0000256" key="3">
    <source>
        <dbReference type="ARBA" id="ARBA00005215"/>
    </source>
</evidence>
<comment type="similarity">
    <text evidence="4 12">Belongs to the FBPase class 1 family.</text>
</comment>
<evidence type="ECO:0000256" key="6">
    <source>
        <dbReference type="ARBA" id="ARBA00013093"/>
    </source>
</evidence>
<dbReference type="InterPro" id="IPR000146">
    <property type="entry name" value="FBPase_class-1"/>
</dbReference>
<comment type="caution">
    <text evidence="15">The sequence shown here is derived from an EMBL/GenBank/DDBJ whole genome shotgun (WGS) entry which is preliminary data.</text>
</comment>
<dbReference type="GO" id="GO:0030388">
    <property type="term" value="P:fructose 1,6-bisphosphate metabolic process"/>
    <property type="evidence" value="ECO:0007669"/>
    <property type="project" value="TreeGrafter"/>
</dbReference>
<evidence type="ECO:0000256" key="7">
    <source>
        <dbReference type="ARBA" id="ARBA00022723"/>
    </source>
</evidence>
<dbReference type="GO" id="GO:0006000">
    <property type="term" value="P:fructose metabolic process"/>
    <property type="evidence" value="ECO:0007669"/>
    <property type="project" value="TreeGrafter"/>
</dbReference>
<dbReference type="PANTHER" id="PTHR11556:SF1">
    <property type="entry name" value="FRUCTOSE-BISPHOSPHATASE"/>
    <property type="match status" value="1"/>
</dbReference>
<dbReference type="CDD" id="cd00354">
    <property type="entry name" value="FBPase"/>
    <property type="match status" value="1"/>
</dbReference>
<dbReference type="GO" id="GO:0042132">
    <property type="term" value="F:fructose 1,6-bisphosphate 1-phosphatase activity"/>
    <property type="evidence" value="ECO:0007669"/>
    <property type="project" value="UniProtKB-EC"/>
</dbReference>
<feature type="domain" description="Fructose-1-6-bisphosphatase class 1 C-terminal" evidence="14">
    <location>
        <begin position="267"/>
        <end position="397"/>
    </location>
</feature>
<keyword evidence="16" id="KW-1185">Reference proteome</keyword>
<dbReference type="InterPro" id="IPR020548">
    <property type="entry name" value="Fructose_bisphosphatase_AS"/>
</dbReference>
<evidence type="ECO:0000256" key="10">
    <source>
        <dbReference type="ARBA" id="ARBA00023277"/>
    </source>
</evidence>
<dbReference type="PIRSF" id="PIRSF500210">
    <property type="entry name" value="FBPtase"/>
    <property type="match status" value="1"/>
</dbReference>
<organism evidence="15 16">
    <name type="scientific">Elliptochloris bilobata</name>
    <dbReference type="NCBI Taxonomy" id="381761"/>
    <lineage>
        <taxon>Eukaryota</taxon>
        <taxon>Viridiplantae</taxon>
        <taxon>Chlorophyta</taxon>
        <taxon>core chlorophytes</taxon>
        <taxon>Trebouxiophyceae</taxon>
        <taxon>Trebouxiophyceae incertae sedis</taxon>
        <taxon>Elliptochloris clade</taxon>
        <taxon>Elliptochloris</taxon>
    </lineage>
</organism>
<proteinExistence type="inferred from homology"/>
<evidence type="ECO:0000313" key="16">
    <source>
        <dbReference type="Proteomes" id="UP001445335"/>
    </source>
</evidence>
<feature type="domain" description="Fructose-1-6-bisphosphatase class I N-terminal" evidence="13">
    <location>
        <begin position="65"/>
        <end position="263"/>
    </location>
</feature>
<comment type="catalytic activity">
    <reaction evidence="1">
        <text>beta-D-fructose 1,6-bisphosphate + H2O = beta-D-fructose 6-phosphate + phosphate</text>
        <dbReference type="Rhea" id="RHEA:11064"/>
        <dbReference type="ChEBI" id="CHEBI:15377"/>
        <dbReference type="ChEBI" id="CHEBI:32966"/>
        <dbReference type="ChEBI" id="CHEBI:43474"/>
        <dbReference type="ChEBI" id="CHEBI:57634"/>
        <dbReference type="EC" id="3.1.3.11"/>
    </reaction>
</comment>
<dbReference type="Gene3D" id="3.40.190.80">
    <property type="match status" value="1"/>
</dbReference>
<evidence type="ECO:0000259" key="13">
    <source>
        <dbReference type="Pfam" id="PF00316"/>
    </source>
</evidence>
<evidence type="ECO:0000256" key="8">
    <source>
        <dbReference type="ARBA" id="ARBA00022801"/>
    </source>
</evidence>
<keyword evidence="10 12" id="KW-0119">Carbohydrate metabolism</keyword>
<gene>
    <name evidence="15" type="ORF">WJX81_000895</name>
</gene>
<evidence type="ECO:0000256" key="12">
    <source>
        <dbReference type="RuleBase" id="RU000508"/>
    </source>
</evidence>
<comment type="cofactor">
    <cofactor evidence="2">
        <name>Mg(2+)</name>
        <dbReference type="ChEBI" id="CHEBI:18420"/>
    </cofactor>
</comment>
<dbReference type="PROSITE" id="PS00124">
    <property type="entry name" value="FBPASE"/>
    <property type="match status" value="1"/>
</dbReference>
<dbReference type="Gene3D" id="3.30.540.10">
    <property type="entry name" value="Fructose-1,6-Bisphosphatase, subunit A, domain 1"/>
    <property type="match status" value="1"/>
</dbReference>
<dbReference type="GO" id="GO:0005986">
    <property type="term" value="P:sucrose biosynthetic process"/>
    <property type="evidence" value="ECO:0007669"/>
    <property type="project" value="TreeGrafter"/>
</dbReference>
<dbReference type="InterPro" id="IPR033391">
    <property type="entry name" value="FBPase_N"/>
</dbReference>
<dbReference type="HAMAP" id="MF_01855">
    <property type="entry name" value="FBPase_class1"/>
    <property type="match status" value="1"/>
</dbReference>
<keyword evidence="7" id="KW-0479">Metal-binding</keyword>
<keyword evidence="8 12" id="KW-0378">Hydrolase</keyword>
<comment type="pathway">
    <text evidence="3">Carbohydrate biosynthesis; Calvin cycle.</text>
</comment>
<dbReference type="NCBIfam" id="NF006778">
    <property type="entry name" value="PRK09293.1-1"/>
    <property type="match status" value="1"/>
</dbReference>
<dbReference type="InterPro" id="IPR044015">
    <property type="entry name" value="FBPase_C_dom"/>
</dbReference>
<evidence type="ECO:0000256" key="1">
    <source>
        <dbReference type="ARBA" id="ARBA00001273"/>
    </source>
</evidence>
<evidence type="ECO:0000259" key="14">
    <source>
        <dbReference type="Pfam" id="PF18913"/>
    </source>
</evidence>
<sequence>MPAPDCFVGTAFLPSGAGFAQVVRMAARSSRHAAHVSRTVFAQAAAVAEKTAAPAQTKSEYDLVTLTSFLLKEQAKGTMDGELAIVLSSIAVACKQIASLVTRAGISNLTGLAGAANIQGEDQKKLDVVSNEVFCNALRASGRTGIIASEEEDLPVSVEETYSGNYVVVFDPLDGSSNIDAGISTGSIFGIYAPSEECAIEDMDDPEKMMQNCVLNVCQPGSSLLASGYCLYSSSTVLVLTIGHGVFGFTYDSQIGEFVLSHPDLKVPEEGKIYAFNEGNYEGWETGLRDYMDSLKNASKWGGKPYSARYIGSLVGDFHRTLLYGGIYGYPGDTRNPNGKLRLLYECAPMSMIIEQAGGVGSTGRGRVLDVMPEKVHQRVPLFIGSKKEVEYLESFLK</sequence>
<dbReference type="GO" id="GO:0006094">
    <property type="term" value="P:gluconeogenesis"/>
    <property type="evidence" value="ECO:0007669"/>
    <property type="project" value="TreeGrafter"/>
</dbReference>
<evidence type="ECO:0000256" key="2">
    <source>
        <dbReference type="ARBA" id="ARBA00001946"/>
    </source>
</evidence>
<dbReference type="EC" id="3.1.3.11" evidence="6"/>
<accession>A0AAW1QX88</accession>
<dbReference type="GO" id="GO:0006002">
    <property type="term" value="P:fructose 6-phosphate metabolic process"/>
    <property type="evidence" value="ECO:0007669"/>
    <property type="project" value="TreeGrafter"/>
</dbReference>
<protein>
    <recommendedName>
        <fullName evidence="6">fructose-bisphosphatase</fullName>
        <ecNumber evidence="6">3.1.3.11</ecNumber>
    </recommendedName>
    <alternativeName>
        <fullName evidence="11">D-fructose-1,6-bisphosphate 1-phosphohydrolase</fullName>
    </alternativeName>
</protein>
<dbReference type="GO" id="GO:0046872">
    <property type="term" value="F:metal ion binding"/>
    <property type="evidence" value="ECO:0007669"/>
    <property type="project" value="UniProtKB-KW"/>
</dbReference>
<evidence type="ECO:0000256" key="9">
    <source>
        <dbReference type="ARBA" id="ARBA00022842"/>
    </source>
</evidence>
<dbReference type="PRINTS" id="PR00115">
    <property type="entry name" value="F16BPHPHTASE"/>
</dbReference>
<dbReference type="EMBL" id="JALJOU010000069">
    <property type="protein sequence ID" value="KAK9825883.1"/>
    <property type="molecule type" value="Genomic_DNA"/>
</dbReference>
<dbReference type="AlphaFoldDB" id="A0AAW1QX88"/>
<evidence type="ECO:0000256" key="5">
    <source>
        <dbReference type="ARBA" id="ARBA00011881"/>
    </source>
</evidence>
<evidence type="ECO:0000256" key="4">
    <source>
        <dbReference type="ARBA" id="ARBA00010941"/>
    </source>
</evidence>
<keyword evidence="9" id="KW-0460">Magnesium</keyword>
<dbReference type="PIRSF" id="PIRSF000904">
    <property type="entry name" value="FBPtase_SBPase"/>
    <property type="match status" value="1"/>
</dbReference>